<evidence type="ECO:0000313" key="2">
    <source>
        <dbReference type="EMBL" id="JAT78115.1"/>
    </source>
</evidence>
<proteinExistence type="predicted"/>
<feature type="non-terminal residue" evidence="2">
    <location>
        <position position="1"/>
    </location>
</feature>
<gene>
    <name evidence="2" type="ORF">g.123</name>
</gene>
<dbReference type="EMBL" id="GDKF01000507">
    <property type="protein sequence ID" value="JAT78115.1"/>
    <property type="molecule type" value="Transcribed_RNA"/>
</dbReference>
<reference evidence="2" key="1">
    <citation type="submission" date="2015-08" db="EMBL/GenBank/DDBJ databases">
        <authorList>
            <person name="Babu N.S."/>
            <person name="Beckwith C.J."/>
            <person name="Beseler K.G."/>
            <person name="Brison A."/>
            <person name="Carone J.V."/>
            <person name="Caskin T.P."/>
            <person name="Diamond M."/>
            <person name="Durham M.E."/>
            <person name="Foxe J.M."/>
            <person name="Go M."/>
            <person name="Henderson B.A."/>
            <person name="Jones I.B."/>
            <person name="McGettigan J.A."/>
            <person name="Micheletti S.J."/>
            <person name="Nasrallah M.E."/>
            <person name="Ortiz D."/>
            <person name="Piller C.R."/>
            <person name="Privatt S.R."/>
            <person name="Schneider S.L."/>
            <person name="Sharp S."/>
            <person name="Smith T.C."/>
            <person name="Stanton J.D."/>
            <person name="Ullery H.E."/>
            <person name="Wilson R.J."/>
            <person name="Serrano M.G."/>
            <person name="Buck G."/>
            <person name="Lee V."/>
            <person name="Wang Y."/>
            <person name="Carvalho R."/>
            <person name="Voegtly L."/>
            <person name="Shi R."/>
            <person name="Duckworth R."/>
            <person name="Johnson A."/>
            <person name="Loviza R."/>
            <person name="Walstead R."/>
            <person name="Shah Z."/>
            <person name="Kiflezghi M."/>
            <person name="Wade K."/>
            <person name="Ball S.L."/>
            <person name="Bradley K.W."/>
            <person name="Asai D.J."/>
            <person name="Bowman C.A."/>
            <person name="Russell D.A."/>
            <person name="Pope W.H."/>
            <person name="Jacobs-Sera D."/>
            <person name="Hendrix R.W."/>
            <person name="Hatfull G.F."/>
        </authorList>
    </citation>
    <scope>NUCLEOTIDE SEQUENCE</scope>
</reference>
<organism evidence="2">
    <name type="scientific">Auxenochlorella protothecoides</name>
    <name type="common">Green microalga</name>
    <name type="synonym">Chlorella protothecoides</name>
    <dbReference type="NCBI Taxonomy" id="3075"/>
    <lineage>
        <taxon>Eukaryota</taxon>
        <taxon>Viridiplantae</taxon>
        <taxon>Chlorophyta</taxon>
        <taxon>core chlorophytes</taxon>
        <taxon>Trebouxiophyceae</taxon>
        <taxon>Chlorellales</taxon>
        <taxon>Chlorellaceae</taxon>
        <taxon>Auxenochlorella</taxon>
    </lineage>
</organism>
<dbReference type="AlphaFoldDB" id="A0A1D2AGT4"/>
<feature type="region of interest" description="Disordered" evidence="1">
    <location>
        <begin position="21"/>
        <end position="58"/>
    </location>
</feature>
<name>A0A1D2AGT4_AUXPR</name>
<evidence type="ECO:0000256" key="1">
    <source>
        <dbReference type="SAM" id="MobiDB-lite"/>
    </source>
</evidence>
<protein>
    <submittedName>
        <fullName evidence="2">Uncharacterized protein</fullName>
    </submittedName>
</protein>
<feature type="region of interest" description="Disordered" evidence="1">
    <location>
        <begin position="336"/>
        <end position="383"/>
    </location>
</feature>
<feature type="region of interest" description="Disordered" evidence="1">
    <location>
        <begin position="241"/>
        <end position="295"/>
    </location>
</feature>
<accession>A0A1D2AGT4</accession>
<sequence length="639" mass="67076">LQLNHRSIRVPCMLDDEDWGFGEFQSAPGGEPGPSTDDGRSDPSWSQPRRGMKGIGSEDALQPGMEVLYLGRDGGELPVQVVSVDRSVLPYSYGILLGGNYRETEASRLRVAGDGAGNQEVYPQTLIPSGLSHGGVERCCSPEAAVELRTESADFSFGEWTGLEVSTVLVPTEATAMHTGALDAMGPPSAPVAAANHDWSEPLPEDLFGGAATDEAEAASRELDPLRTDLALDTLQVEPRSFDPRVDSSWPESGAARASVTSAKHPLPQAAPREEEHPASTPPPACAEAPASDAPVAPRQPLVRDAELGQESAPPVPHPPDADWGAADAWVAWVSPDPEGAEEGPEPGCRETRHPFEPTTPPLEASHASPTAEDAGRGREQGLTPTQSLGAAVVATASDSLGAQAEDGTASPRSVHEEIGRPYFPAEQDQVMTAPTAPPALSRETGTQPCVAEYGVAWCELLQACAQLLSEAAPALASLSAPGVALAAELEARWRRQLAALGRVYCASRLVAAAASHHRLLGLVRGMQAADAACRTAWGGEGAGLGEAVTLADPDFAASLSDVCNLPDWLAGCDAEELATGLEWSAGLEGWTLLPARLMPASLRQHELALGTAQDPRPCLVLLTNLWGYHVSRELPLLD</sequence>